<dbReference type="PANTHER" id="PTHR21581">
    <property type="entry name" value="D-ALANYL-D-ALANINE CARBOXYPEPTIDASE"/>
    <property type="match status" value="1"/>
</dbReference>
<dbReference type="InterPro" id="IPR036680">
    <property type="entry name" value="SPOR-like_sf"/>
</dbReference>
<dbReference type="GO" id="GO:0006508">
    <property type="term" value="P:proteolysis"/>
    <property type="evidence" value="ECO:0007669"/>
    <property type="project" value="InterPro"/>
</dbReference>
<evidence type="ECO:0000259" key="8">
    <source>
        <dbReference type="Pfam" id="PF05036"/>
    </source>
</evidence>
<sequence>MAITGVLAPASQARSRYAELVVDGASGRVLVARNVDARKYPASLTKIMTLYMLFESLDKGTLRLDQTLTTSRRASGQPASKLGLRRGERITVRQAILALVTKSANDVATMVAETIGGSEFKFALMMTQRARDLGMSRSTFRNASGLPNRRQMSTARDMARLAMAIRRDFPHYFKFFSRTSFRFHGNTYYTHNNLLGNFRGVDGIKTGYIRASGFNLVTSASRDEGRLIGILFGGRSAKSRDKRMRTLLARGFNHLKRGGAKGKRAQYVLPRGRLDGFGHVPVPRFKPRNLALDVAPGTTKTSREYRLAWSVQIGAFSRAASARHHFDKLNSIVPDLLALAKLSIYIVESGRAVTYRARLHSMDEGQAKDLCRRIRIAKFNCLMIAPAEASLAEQKYHG</sequence>
<dbReference type="Gene3D" id="3.40.710.10">
    <property type="entry name" value="DD-peptidase/beta-lactamase superfamily"/>
    <property type="match status" value="1"/>
</dbReference>
<protein>
    <recommendedName>
        <fullName evidence="10">D-alanyl-D-alanine carboxypeptidase</fullName>
    </recommendedName>
</protein>
<evidence type="ECO:0000256" key="5">
    <source>
        <dbReference type="ARBA" id="ARBA00022984"/>
    </source>
</evidence>
<feature type="domain" description="Peptidase S11 D-alanyl-D-alanine carboxypeptidase A N-terminal" evidence="7">
    <location>
        <begin position="18"/>
        <end position="234"/>
    </location>
</feature>
<dbReference type="InterPro" id="IPR001967">
    <property type="entry name" value="Peptidase_S11_N"/>
</dbReference>
<dbReference type="InterPro" id="IPR012338">
    <property type="entry name" value="Beta-lactam/transpept-like"/>
</dbReference>
<dbReference type="AlphaFoldDB" id="A0A381ZBX4"/>
<keyword evidence="4" id="KW-0133">Cell shape</keyword>
<evidence type="ECO:0000259" key="7">
    <source>
        <dbReference type="Pfam" id="PF00768"/>
    </source>
</evidence>
<keyword evidence="5" id="KW-0573">Peptidoglycan synthesis</keyword>
<keyword evidence="6" id="KW-0961">Cell wall biogenesis/degradation</keyword>
<evidence type="ECO:0000256" key="4">
    <source>
        <dbReference type="ARBA" id="ARBA00022960"/>
    </source>
</evidence>
<dbReference type="GO" id="GO:0008360">
    <property type="term" value="P:regulation of cell shape"/>
    <property type="evidence" value="ECO:0007669"/>
    <property type="project" value="UniProtKB-KW"/>
</dbReference>
<accession>A0A381ZBX4</accession>
<dbReference type="GO" id="GO:0009252">
    <property type="term" value="P:peptidoglycan biosynthetic process"/>
    <property type="evidence" value="ECO:0007669"/>
    <property type="project" value="UniProtKB-KW"/>
</dbReference>
<dbReference type="Pfam" id="PF00768">
    <property type="entry name" value="Peptidase_S11"/>
    <property type="match status" value="1"/>
</dbReference>
<dbReference type="PANTHER" id="PTHR21581:SF6">
    <property type="entry name" value="TRAFFICKING PROTEIN PARTICLE COMPLEX SUBUNIT 12"/>
    <property type="match status" value="1"/>
</dbReference>
<dbReference type="SUPFAM" id="SSF56601">
    <property type="entry name" value="beta-lactamase/transpeptidase-like"/>
    <property type="match status" value="1"/>
</dbReference>
<proteinExistence type="inferred from homology"/>
<dbReference type="InterPro" id="IPR007730">
    <property type="entry name" value="SPOR-like_dom"/>
</dbReference>
<dbReference type="Gene3D" id="3.30.70.1070">
    <property type="entry name" value="Sporulation related repeat"/>
    <property type="match status" value="1"/>
</dbReference>
<dbReference type="GO" id="GO:0071555">
    <property type="term" value="P:cell wall organization"/>
    <property type="evidence" value="ECO:0007669"/>
    <property type="project" value="UniProtKB-KW"/>
</dbReference>
<evidence type="ECO:0000256" key="6">
    <source>
        <dbReference type="ARBA" id="ARBA00023316"/>
    </source>
</evidence>
<dbReference type="PRINTS" id="PR00725">
    <property type="entry name" value="DADACBPTASE1"/>
</dbReference>
<dbReference type="EMBL" id="UINC01020707">
    <property type="protein sequence ID" value="SVA86709.1"/>
    <property type="molecule type" value="Genomic_DNA"/>
</dbReference>
<organism evidence="9">
    <name type="scientific">marine metagenome</name>
    <dbReference type="NCBI Taxonomy" id="408172"/>
    <lineage>
        <taxon>unclassified sequences</taxon>
        <taxon>metagenomes</taxon>
        <taxon>ecological metagenomes</taxon>
    </lineage>
</organism>
<keyword evidence="3" id="KW-0378">Hydrolase</keyword>
<dbReference type="GO" id="GO:0009002">
    <property type="term" value="F:serine-type D-Ala-D-Ala carboxypeptidase activity"/>
    <property type="evidence" value="ECO:0007669"/>
    <property type="project" value="InterPro"/>
</dbReference>
<feature type="domain" description="SPOR" evidence="8">
    <location>
        <begin position="309"/>
        <end position="383"/>
    </location>
</feature>
<reference evidence="9" key="1">
    <citation type="submission" date="2018-05" db="EMBL/GenBank/DDBJ databases">
        <authorList>
            <person name="Lanie J.A."/>
            <person name="Ng W.-L."/>
            <person name="Kazmierczak K.M."/>
            <person name="Andrzejewski T.M."/>
            <person name="Davidsen T.M."/>
            <person name="Wayne K.J."/>
            <person name="Tettelin H."/>
            <person name="Glass J.I."/>
            <person name="Rusch D."/>
            <person name="Podicherti R."/>
            <person name="Tsui H.-C.T."/>
            <person name="Winkler M.E."/>
        </authorList>
    </citation>
    <scope>NUCLEOTIDE SEQUENCE</scope>
</reference>
<dbReference type="GO" id="GO:0042834">
    <property type="term" value="F:peptidoglycan binding"/>
    <property type="evidence" value="ECO:0007669"/>
    <property type="project" value="InterPro"/>
</dbReference>
<keyword evidence="2" id="KW-0732">Signal</keyword>
<dbReference type="Pfam" id="PF05036">
    <property type="entry name" value="SPOR"/>
    <property type="match status" value="1"/>
</dbReference>
<evidence type="ECO:0000256" key="2">
    <source>
        <dbReference type="ARBA" id="ARBA00022729"/>
    </source>
</evidence>
<dbReference type="InterPro" id="IPR018044">
    <property type="entry name" value="Peptidase_S11"/>
</dbReference>
<evidence type="ECO:0000256" key="3">
    <source>
        <dbReference type="ARBA" id="ARBA00022801"/>
    </source>
</evidence>
<name>A0A381ZBX4_9ZZZZ</name>
<evidence type="ECO:0008006" key="10">
    <source>
        <dbReference type="Google" id="ProtNLM"/>
    </source>
</evidence>
<comment type="similarity">
    <text evidence="1">Belongs to the peptidase S11 family.</text>
</comment>
<gene>
    <name evidence="9" type="ORF">METZ01_LOCUS139563</name>
</gene>
<evidence type="ECO:0000256" key="1">
    <source>
        <dbReference type="ARBA" id="ARBA00007164"/>
    </source>
</evidence>
<evidence type="ECO:0000313" key="9">
    <source>
        <dbReference type="EMBL" id="SVA86709.1"/>
    </source>
</evidence>